<reference evidence="3" key="1">
    <citation type="submission" date="2020-07" db="EMBL/GenBank/DDBJ databases">
        <title>Complete genome sequencing of Coprobacter sp. strain 2CBH44.</title>
        <authorList>
            <person name="Sakamoto M."/>
            <person name="Murakami T."/>
            <person name="Mori H."/>
        </authorList>
    </citation>
    <scope>NUCLEOTIDE SEQUENCE [LARGE SCALE GENOMIC DNA]</scope>
    <source>
        <strain evidence="3">2CBH44</strain>
    </source>
</reference>
<keyword evidence="3" id="KW-1185">Reference proteome</keyword>
<dbReference type="RefSeq" id="WP_200755187.1">
    <property type="nucleotide sequence ID" value="NZ_AP023322.1"/>
</dbReference>
<name>A0A7G1HYP5_9BACT</name>
<dbReference type="Proteomes" id="UP000594042">
    <property type="component" value="Chromosome"/>
</dbReference>
<organism evidence="2 3">
    <name type="scientific">Coprobacter secundus subsp. similis</name>
    <dbReference type="NCBI Taxonomy" id="2751153"/>
    <lineage>
        <taxon>Bacteria</taxon>
        <taxon>Pseudomonadati</taxon>
        <taxon>Bacteroidota</taxon>
        <taxon>Bacteroidia</taxon>
        <taxon>Bacteroidales</taxon>
        <taxon>Barnesiellaceae</taxon>
        <taxon>Coprobacter</taxon>
    </lineage>
</organism>
<accession>A0A7G1HYP5</accession>
<feature type="domain" description="GmrSD restriction endonucleases N-terminal" evidence="1">
    <location>
        <begin position="13"/>
        <end position="246"/>
    </location>
</feature>
<dbReference type="KEGG" id="copr:Cop2CBH44_31530"/>
<protein>
    <recommendedName>
        <fullName evidence="1">GmrSD restriction endonucleases N-terminal domain-containing protein</fullName>
    </recommendedName>
</protein>
<dbReference type="Pfam" id="PF03235">
    <property type="entry name" value="GmrSD_N"/>
    <property type="match status" value="1"/>
</dbReference>
<dbReference type="InterPro" id="IPR004919">
    <property type="entry name" value="GmrSD_N"/>
</dbReference>
<dbReference type="EMBL" id="AP023322">
    <property type="protein sequence ID" value="BCI64800.1"/>
    <property type="molecule type" value="Genomic_DNA"/>
</dbReference>
<evidence type="ECO:0000313" key="2">
    <source>
        <dbReference type="EMBL" id="BCI64800.1"/>
    </source>
</evidence>
<sequence>MDKNTTSFWKFIQDHPIEVPIIQRDYVQGRIGKEHLRKVFLSNIKHALDDHLSDTGKVLKLDFVYGSEERGKLHPLDGQQRLTTLWLLHWYIALRVGLLEEVCGTLKKFTYETRISSREFCENLCQCKNFEEYKDEEHIVDFITNRTWFYSSWEQDPTIQSILNMLGGTKVTNKQDKNIIDSIEKLFQNTDKENLRKYWNCLVSENAPIIFYYLPLKDFALSDDLYIKMNARGKQLTAFENFKADLIGYIQERIRENEEWEELDDVPIKMDTVWTDVFWQNHKNGKIDEIYFAFINRYFLNCAIVYANAKKEDSEVWKLYGNESDDSALSYNTGFGIYSDILTQAKKRRNVSILLRLKRLFEKITTNENINKHLPQWFSKFDFIPKYKKDNRGNLSLDNSGNIYKISTLTQPQRVAFFGICRYFEQCDSFNEVHFKRWMRVVCNLVGNSTIDTIDAMIARIKLIDELSGHIEDIYEFLADENSGIESKASPEQLSEEVEKAKQILFRHNNPELPEQEKNRDNCHDWNWEAVILEAENYAFFHGAIRFLFKNDEDNVDWIDFEEKWKNARLIFTNGGLTEEYKKSAKANRIILSYCRNWEAQIQSYTRNDKYIFGFSSQIWRDNILLKKGTAANSLLYAESIHHLLMGDGVNESLQLDDTDDYRQIAFEKLVNTNVIEWAQKKQNTDWNYVRWIYDGLSLYPSREGVILTKSHRDSILNTLIDNGTITLVIGSQIDTKPEKMLYGWDIKFQYKKDGVCYLFQWQHWDKIYMYEGDFRLYDNEKLREQNLKLVIDENKVKDANDFVQAMNECIESYLQSNKYD</sequence>
<evidence type="ECO:0000313" key="3">
    <source>
        <dbReference type="Proteomes" id="UP000594042"/>
    </source>
</evidence>
<evidence type="ECO:0000259" key="1">
    <source>
        <dbReference type="Pfam" id="PF03235"/>
    </source>
</evidence>
<dbReference type="AlphaFoldDB" id="A0A7G1HYP5"/>
<proteinExistence type="predicted"/>
<gene>
    <name evidence="2" type="ORF">Cop2CBH44_31530</name>
</gene>